<dbReference type="PANTHER" id="PTHR35841">
    <property type="entry name" value="PHOSPHONATES-BINDING PERIPLASMIC PROTEIN"/>
    <property type="match status" value="1"/>
</dbReference>
<evidence type="ECO:0000313" key="2">
    <source>
        <dbReference type="Proteomes" id="UP000268908"/>
    </source>
</evidence>
<keyword evidence="2" id="KW-1185">Reference proteome</keyword>
<accession>A0A497X9H5</accession>
<evidence type="ECO:0000313" key="1">
    <source>
        <dbReference type="EMBL" id="RLJ62860.1"/>
    </source>
</evidence>
<protein>
    <submittedName>
        <fullName evidence="1">Phosphonate transport system substrate-binding protein</fullName>
    </submittedName>
</protein>
<dbReference type="AlphaFoldDB" id="A0A497X9H5"/>
<dbReference type="Pfam" id="PF12974">
    <property type="entry name" value="Phosphonate-bd"/>
    <property type="match status" value="1"/>
</dbReference>
<dbReference type="SUPFAM" id="SSF53850">
    <property type="entry name" value="Periplasmic binding protein-like II"/>
    <property type="match status" value="1"/>
</dbReference>
<organism evidence="1 2">
    <name type="scientific">Sulfurisoma sediminicola</name>
    <dbReference type="NCBI Taxonomy" id="1381557"/>
    <lineage>
        <taxon>Bacteria</taxon>
        <taxon>Pseudomonadati</taxon>
        <taxon>Pseudomonadota</taxon>
        <taxon>Betaproteobacteria</taxon>
        <taxon>Nitrosomonadales</taxon>
        <taxon>Sterolibacteriaceae</taxon>
        <taxon>Sulfurisoma</taxon>
    </lineage>
</organism>
<name>A0A497X9H5_9PROT</name>
<gene>
    <name evidence="1" type="ORF">DFR35_2682</name>
</gene>
<sequence>MGAAGSGEAVFGKVAVVLGLAMLLLGGKARAEATAFNFSVLNQRSAALTAQYWNPILSYVSRKSRVELRLKIGKTAPETTELTVRGEAQFAFTNHLFTPERTKLGWKVIAASDEPAMRGIIAVPADSGLRQLKDLSGQRVAFPSPEAFLGYKVPLDALTKQGVAVAAVFSGNQEGAMGQLKLGRVAAAGVNASVMETYAHREGMAYRALWQSEPFPGLAVMVAPGVPAPVVKAVRDALVGMGADPEGREILAQGAALLKAEHPVAFKEATDADYRSYLQFYRQAVVTP</sequence>
<proteinExistence type="predicted"/>
<dbReference type="RefSeq" id="WP_243642640.1">
    <property type="nucleotide sequence ID" value="NZ_BHVV01000008.1"/>
</dbReference>
<dbReference type="PANTHER" id="PTHR35841:SF1">
    <property type="entry name" value="PHOSPHONATES-BINDING PERIPLASMIC PROTEIN"/>
    <property type="match status" value="1"/>
</dbReference>
<dbReference type="Proteomes" id="UP000268908">
    <property type="component" value="Unassembled WGS sequence"/>
</dbReference>
<dbReference type="Gene3D" id="3.40.190.10">
    <property type="entry name" value="Periplasmic binding protein-like II"/>
    <property type="match status" value="2"/>
</dbReference>
<dbReference type="EMBL" id="RCCI01000007">
    <property type="protein sequence ID" value="RLJ62860.1"/>
    <property type="molecule type" value="Genomic_DNA"/>
</dbReference>
<reference evidence="1 2" key="1">
    <citation type="submission" date="2018-10" db="EMBL/GenBank/DDBJ databases">
        <title>Genomic Encyclopedia of Type Strains, Phase IV (KMG-IV): sequencing the most valuable type-strain genomes for metagenomic binning, comparative biology and taxonomic classification.</title>
        <authorList>
            <person name="Goeker M."/>
        </authorList>
    </citation>
    <scope>NUCLEOTIDE SEQUENCE [LARGE SCALE GENOMIC DNA]</scope>
    <source>
        <strain evidence="1 2">DSM 26916</strain>
    </source>
</reference>
<comment type="caution">
    <text evidence="1">The sequence shown here is derived from an EMBL/GenBank/DDBJ whole genome shotgun (WGS) entry which is preliminary data.</text>
</comment>